<protein>
    <submittedName>
        <fullName evidence="1">Uncharacterized protein</fullName>
    </submittedName>
</protein>
<dbReference type="EMBL" id="VHIF01000001">
    <property type="protein sequence ID" value="TQO37611.1"/>
    <property type="molecule type" value="Genomic_DNA"/>
</dbReference>
<organism evidence="1 2">
    <name type="scientific">Arenibacter algicola</name>
    <dbReference type="NCBI Taxonomy" id="616991"/>
    <lineage>
        <taxon>Bacteria</taxon>
        <taxon>Pseudomonadati</taxon>
        <taxon>Bacteroidota</taxon>
        <taxon>Flavobacteriia</taxon>
        <taxon>Flavobacteriales</taxon>
        <taxon>Flavobacteriaceae</taxon>
        <taxon>Arenibacter</taxon>
    </lineage>
</organism>
<name>A0ABY3AB57_9FLAO</name>
<proteinExistence type="predicted"/>
<dbReference type="Proteomes" id="UP000315363">
    <property type="component" value="Unassembled WGS sequence"/>
</dbReference>
<accession>A0ABY3AB57</accession>
<comment type="caution">
    <text evidence="1">The sequence shown here is derived from an EMBL/GenBank/DDBJ whole genome shotgun (WGS) entry which is preliminary data.</text>
</comment>
<gene>
    <name evidence="1" type="ORF">GQ41_2232</name>
</gene>
<sequence>MDNPSGYYEIQGRVYKTRDYWDWKYFETSRDILYEYHLEKSPPLKGEITHTTLFGLYEGDLISVIVSKEDQTEYYYNGPGILLDTILEFDRFE</sequence>
<evidence type="ECO:0000313" key="2">
    <source>
        <dbReference type="Proteomes" id="UP000315363"/>
    </source>
</evidence>
<reference evidence="1 2" key="1">
    <citation type="submission" date="2019-06" db="EMBL/GenBank/DDBJ databases">
        <title>A large-scale integrated study on North Sea by COGITO (Coastal Microbe Genomic &amp; Taxonomic Observatory).</title>
        <authorList>
            <person name="Teeling H."/>
        </authorList>
    </citation>
    <scope>NUCLEOTIDE SEQUENCE [LARGE SCALE GENOMIC DNA]</scope>
    <source>
        <strain evidence="1 2">MAR_2009_79</strain>
    </source>
</reference>
<evidence type="ECO:0000313" key="1">
    <source>
        <dbReference type="EMBL" id="TQO37611.1"/>
    </source>
</evidence>
<keyword evidence="2" id="KW-1185">Reference proteome</keyword>